<feature type="region of interest" description="Disordered" evidence="1">
    <location>
        <begin position="88"/>
        <end position="107"/>
    </location>
</feature>
<evidence type="ECO:0000256" key="2">
    <source>
        <dbReference type="SAM" id="Phobius"/>
    </source>
</evidence>
<accession>A0A841BW75</accession>
<proteinExistence type="predicted"/>
<comment type="caution">
    <text evidence="3">The sequence shown here is derived from an EMBL/GenBank/DDBJ whole genome shotgun (WGS) entry which is preliminary data.</text>
</comment>
<feature type="transmembrane region" description="Helical" evidence="2">
    <location>
        <begin position="119"/>
        <end position="140"/>
    </location>
</feature>
<gene>
    <name evidence="3" type="ORF">F4553_004379</name>
</gene>
<evidence type="ECO:0000313" key="3">
    <source>
        <dbReference type="EMBL" id="MBB5871000.1"/>
    </source>
</evidence>
<keyword evidence="4" id="KW-1185">Reference proteome</keyword>
<keyword evidence="2" id="KW-0472">Membrane</keyword>
<dbReference type="Proteomes" id="UP000587527">
    <property type="component" value="Unassembled WGS sequence"/>
</dbReference>
<reference evidence="3 4" key="1">
    <citation type="submission" date="2020-08" db="EMBL/GenBank/DDBJ databases">
        <title>Sequencing the genomes of 1000 actinobacteria strains.</title>
        <authorList>
            <person name="Klenk H.-P."/>
        </authorList>
    </citation>
    <scope>NUCLEOTIDE SEQUENCE [LARGE SCALE GENOMIC DNA]</scope>
    <source>
        <strain evidence="3 4">DSM 45362</strain>
    </source>
</reference>
<sequence length="278" mass="28897">MKHDELELLADYVGGALDGTPEAAEVTRKIRDNAAWAEAHSQLTAALRLVDEQLTEVARTAEPMPDDVWSRLEAALGGPASIAEAPVEQPMAPDAKRPWIPPAPPPIPPMREPSRRWRWLAPLGVAASVLACFGIGSMVFQSKNAADDMSAEGAKSVTPDSALLAGSVLKLASGRDYTPATLAVLTDEQALAAAPRDFDNPAGGPLARLSAADALNACLQALTLITPGTPTAVDFAEYQGSAALIVVVMKAGGGKWVAVAGPQCGTGGADLKDQRSFD</sequence>
<protein>
    <recommendedName>
        <fullName evidence="5">Anti-sigma factor</fullName>
    </recommendedName>
</protein>
<evidence type="ECO:0008006" key="5">
    <source>
        <dbReference type="Google" id="ProtNLM"/>
    </source>
</evidence>
<evidence type="ECO:0000313" key="4">
    <source>
        <dbReference type="Proteomes" id="UP000587527"/>
    </source>
</evidence>
<organism evidence="3 4">
    <name type="scientific">Allocatelliglobosispora scoriae</name>
    <dbReference type="NCBI Taxonomy" id="643052"/>
    <lineage>
        <taxon>Bacteria</taxon>
        <taxon>Bacillati</taxon>
        <taxon>Actinomycetota</taxon>
        <taxon>Actinomycetes</taxon>
        <taxon>Micromonosporales</taxon>
        <taxon>Micromonosporaceae</taxon>
        <taxon>Allocatelliglobosispora</taxon>
    </lineage>
</organism>
<dbReference type="EMBL" id="JACHMN010000002">
    <property type="protein sequence ID" value="MBB5871000.1"/>
    <property type="molecule type" value="Genomic_DNA"/>
</dbReference>
<evidence type="ECO:0000256" key="1">
    <source>
        <dbReference type="SAM" id="MobiDB-lite"/>
    </source>
</evidence>
<dbReference type="RefSeq" id="WP_184838769.1">
    <property type="nucleotide sequence ID" value="NZ_JACHMN010000002.1"/>
</dbReference>
<name>A0A841BW75_9ACTN</name>
<dbReference type="AlphaFoldDB" id="A0A841BW75"/>
<keyword evidence="2" id="KW-0812">Transmembrane</keyword>
<keyword evidence="2" id="KW-1133">Transmembrane helix</keyword>